<reference evidence="2 3" key="1">
    <citation type="submission" date="2019-02" db="EMBL/GenBank/DDBJ databases">
        <title>Deep-cultivation of Planctomycetes and their phenomic and genomic characterization uncovers novel biology.</title>
        <authorList>
            <person name="Wiegand S."/>
            <person name="Jogler M."/>
            <person name="Boedeker C."/>
            <person name="Pinto D."/>
            <person name="Vollmers J."/>
            <person name="Rivas-Marin E."/>
            <person name="Kohn T."/>
            <person name="Peeters S.H."/>
            <person name="Heuer A."/>
            <person name="Rast P."/>
            <person name="Oberbeckmann S."/>
            <person name="Bunk B."/>
            <person name="Jeske O."/>
            <person name="Meyerdierks A."/>
            <person name="Storesund J.E."/>
            <person name="Kallscheuer N."/>
            <person name="Luecker S."/>
            <person name="Lage O.M."/>
            <person name="Pohl T."/>
            <person name="Merkel B.J."/>
            <person name="Hornburger P."/>
            <person name="Mueller R.-W."/>
            <person name="Bruemmer F."/>
            <person name="Labrenz M."/>
            <person name="Spormann A.M."/>
            <person name="Op den Camp H."/>
            <person name="Overmann J."/>
            <person name="Amann R."/>
            <person name="Jetten M.S.M."/>
            <person name="Mascher T."/>
            <person name="Medema M.H."/>
            <person name="Devos D.P."/>
            <person name="Kaster A.-K."/>
            <person name="Ovreas L."/>
            <person name="Rohde M."/>
            <person name="Galperin M.Y."/>
            <person name="Jogler C."/>
        </authorList>
    </citation>
    <scope>NUCLEOTIDE SEQUENCE [LARGE SCALE GENOMIC DNA]</scope>
    <source>
        <strain evidence="2 3">Mal33</strain>
    </source>
</reference>
<organism evidence="2 3">
    <name type="scientific">Rosistilla oblonga</name>
    <dbReference type="NCBI Taxonomy" id="2527990"/>
    <lineage>
        <taxon>Bacteria</taxon>
        <taxon>Pseudomonadati</taxon>
        <taxon>Planctomycetota</taxon>
        <taxon>Planctomycetia</taxon>
        <taxon>Pirellulales</taxon>
        <taxon>Pirellulaceae</taxon>
        <taxon>Rosistilla</taxon>
    </lineage>
</organism>
<proteinExistence type="predicted"/>
<name>A0A518IV62_9BACT</name>
<dbReference type="InterPro" id="IPR045584">
    <property type="entry name" value="Pilin-like"/>
</dbReference>
<dbReference type="NCBIfam" id="TIGR02532">
    <property type="entry name" value="IV_pilin_GFxxxE"/>
    <property type="match status" value="1"/>
</dbReference>
<dbReference type="InterPro" id="IPR012902">
    <property type="entry name" value="N_methyl_site"/>
</dbReference>
<dbReference type="Gene3D" id="3.30.700.10">
    <property type="entry name" value="Glycoprotein, Type 4 Pilin"/>
    <property type="match status" value="1"/>
</dbReference>
<dbReference type="Pfam" id="PF07963">
    <property type="entry name" value="N_methyl"/>
    <property type="match status" value="1"/>
</dbReference>
<dbReference type="InterPro" id="IPR027558">
    <property type="entry name" value="Pre_pil_HX9DG_C"/>
</dbReference>
<dbReference type="NCBIfam" id="TIGR04294">
    <property type="entry name" value="pre_pil_HX9DG"/>
    <property type="match status" value="1"/>
</dbReference>
<sequence>MKRYVLKGPRVGFTLVELLVVIAIIGILVGLLLPAVQAAREAARRMQCSNNLKQIGLATHNFHDTYDALPPLVTHAGGPTFFFHILPYVEQAALYDMYAGGVSSGSNTTSLDREFDSPGVLGNYEIIKAAGREQDIQGITAYHCPSYRVASVERQEAGGANDRSRGPRGDYAVVFTQGRGDNTTLDYSSTEDGWWGHMDATNNGSRGRQKGIIKTADAAGLPDTDPSAEIDTRRTKAKFSQKLNSIKDGTSNTAMVGEKFWRRDEWDRRCCAGDRVDGSIFVANGSWREYNVARNMRLPFRMGIEDHLDGSWVEDNPDSNVAARGAGFGSYHAGSVQFVMGDGAVKGFSPTMDTFVRFKLADRADGQSVSIP</sequence>
<evidence type="ECO:0000313" key="3">
    <source>
        <dbReference type="Proteomes" id="UP000316770"/>
    </source>
</evidence>
<dbReference type="SUPFAM" id="SSF54523">
    <property type="entry name" value="Pili subunits"/>
    <property type="match status" value="1"/>
</dbReference>
<accession>A0A518IV62</accession>
<dbReference type="Pfam" id="PF07596">
    <property type="entry name" value="SBP_bac_10"/>
    <property type="match status" value="1"/>
</dbReference>
<dbReference type="EMBL" id="CP036318">
    <property type="protein sequence ID" value="QDV56979.1"/>
    <property type="molecule type" value="Genomic_DNA"/>
</dbReference>
<dbReference type="PANTHER" id="PTHR30093">
    <property type="entry name" value="GENERAL SECRETION PATHWAY PROTEIN G"/>
    <property type="match status" value="1"/>
</dbReference>
<dbReference type="InterPro" id="IPR011453">
    <property type="entry name" value="DUF1559"/>
</dbReference>
<evidence type="ECO:0000259" key="1">
    <source>
        <dbReference type="Pfam" id="PF07596"/>
    </source>
</evidence>
<gene>
    <name evidence="2" type="ORF">Mal33_29800</name>
</gene>
<feature type="domain" description="DUF1559" evidence="1">
    <location>
        <begin position="37"/>
        <end position="353"/>
    </location>
</feature>
<dbReference type="AlphaFoldDB" id="A0A518IV62"/>
<dbReference type="Proteomes" id="UP000316770">
    <property type="component" value="Chromosome"/>
</dbReference>
<keyword evidence="3" id="KW-1185">Reference proteome</keyword>
<protein>
    <recommendedName>
        <fullName evidence="1">DUF1559 domain-containing protein</fullName>
    </recommendedName>
</protein>
<dbReference type="PANTHER" id="PTHR30093:SF2">
    <property type="entry name" value="TYPE II SECRETION SYSTEM PROTEIN H"/>
    <property type="match status" value="1"/>
</dbReference>
<dbReference type="RefSeq" id="WP_145285991.1">
    <property type="nucleotide sequence ID" value="NZ_CP036318.1"/>
</dbReference>
<evidence type="ECO:0000313" key="2">
    <source>
        <dbReference type="EMBL" id="QDV56979.1"/>
    </source>
</evidence>